<organism evidence="1 2">
    <name type="scientific">Sphaerobolus stellatus (strain SS14)</name>
    <dbReference type="NCBI Taxonomy" id="990650"/>
    <lineage>
        <taxon>Eukaryota</taxon>
        <taxon>Fungi</taxon>
        <taxon>Dikarya</taxon>
        <taxon>Basidiomycota</taxon>
        <taxon>Agaricomycotina</taxon>
        <taxon>Agaricomycetes</taxon>
        <taxon>Phallomycetidae</taxon>
        <taxon>Geastrales</taxon>
        <taxon>Sphaerobolaceae</taxon>
        <taxon>Sphaerobolus</taxon>
    </lineage>
</organism>
<accession>A0A0C9T9S9</accession>
<dbReference type="OrthoDB" id="3219854at2759"/>
<feature type="non-terminal residue" evidence="1">
    <location>
        <position position="56"/>
    </location>
</feature>
<name>A0A0C9T9S9_SPHS4</name>
<dbReference type="EMBL" id="KN837397">
    <property type="protein sequence ID" value="KIJ25813.1"/>
    <property type="molecule type" value="Genomic_DNA"/>
</dbReference>
<sequence length="56" mass="6865">ILVEILQTMHESEYFSHGRRDMNFRFWITYQQTAKQNDNEFLECHNSNLDVQLIFI</sequence>
<keyword evidence="2" id="KW-1185">Reference proteome</keyword>
<reference evidence="1 2" key="1">
    <citation type="submission" date="2014-06" db="EMBL/GenBank/DDBJ databases">
        <title>Evolutionary Origins and Diversification of the Mycorrhizal Mutualists.</title>
        <authorList>
            <consortium name="DOE Joint Genome Institute"/>
            <consortium name="Mycorrhizal Genomics Consortium"/>
            <person name="Kohler A."/>
            <person name="Kuo A."/>
            <person name="Nagy L.G."/>
            <person name="Floudas D."/>
            <person name="Copeland A."/>
            <person name="Barry K.W."/>
            <person name="Cichocki N."/>
            <person name="Veneault-Fourrey C."/>
            <person name="LaButti K."/>
            <person name="Lindquist E.A."/>
            <person name="Lipzen A."/>
            <person name="Lundell T."/>
            <person name="Morin E."/>
            <person name="Murat C."/>
            <person name="Riley R."/>
            <person name="Ohm R."/>
            <person name="Sun H."/>
            <person name="Tunlid A."/>
            <person name="Henrissat B."/>
            <person name="Grigoriev I.V."/>
            <person name="Hibbett D.S."/>
            <person name="Martin F."/>
        </authorList>
    </citation>
    <scope>NUCLEOTIDE SEQUENCE [LARGE SCALE GENOMIC DNA]</scope>
    <source>
        <strain evidence="1 2">SS14</strain>
    </source>
</reference>
<dbReference type="Proteomes" id="UP000054279">
    <property type="component" value="Unassembled WGS sequence"/>
</dbReference>
<evidence type="ECO:0000313" key="1">
    <source>
        <dbReference type="EMBL" id="KIJ25813.1"/>
    </source>
</evidence>
<protein>
    <submittedName>
        <fullName evidence="1">Uncharacterized protein</fullName>
    </submittedName>
</protein>
<dbReference type="AlphaFoldDB" id="A0A0C9T9S9"/>
<proteinExistence type="predicted"/>
<feature type="non-terminal residue" evidence="1">
    <location>
        <position position="1"/>
    </location>
</feature>
<dbReference type="HOGENOM" id="CLU_3074536_0_0_1"/>
<evidence type="ECO:0000313" key="2">
    <source>
        <dbReference type="Proteomes" id="UP000054279"/>
    </source>
</evidence>
<gene>
    <name evidence="1" type="ORF">M422DRAFT_140334</name>
</gene>